<dbReference type="InterPro" id="IPR020841">
    <property type="entry name" value="PKS_Beta-ketoAc_synthase_dom"/>
</dbReference>
<dbReference type="InterPro" id="IPR032821">
    <property type="entry name" value="PKS_assoc"/>
</dbReference>
<sequence length="1007" mass="112083">MKYPNLEDEDVVISGIGCRLPECDSMEEFAEKLFAGQYMVTRDDRKLSQGLFENLPEFSGKIRDTRRFDYPFFGISNIVVQCMDPMTQQIIERTFEAVMDAGINPAELRGTNTAVFSGTSISDFDLEWASNYKGGYGIMGRNRCMNANRVSYWLDLKGTSMSIDSTWANGLVNIQNAWQAIKKGRCDTAIVSTANIQSNAEITIQLNDMGFLSPNGICSSFDDSANGYARSDAIVVFVLQRASIARRSYATVVHVDARCFGDRNNVIQRPLHEQWEEFLEEFYSKSKIDVNDIAFIEGHGSGIKDEDTAELKAITNFFGRKRKSPLLLGSVKSNMGHAEASAASCGVIKAIIALERGIIPQNLNFTTPNSEASIGFQNGNLKIVDRNTAMPENGLIAVNAISFGGAYSHLVLKSPGIRRNLQYDNIPRIVLVAGRTSDLIDNVISKIESIPFDIEYTNLINTINSKKVDKYLGRGYTILPKKDNPIHEHQPFNEMKRPVWFIFSGMGSQWPSMARRLMDLPIFRESIEKSHKILEAKGLDLIKIVTDHDPKIFDNILHSFVGIAAVQIALVDILRALEIVPDGMIGHSVGELGCAYADGCFTAEQMILSAYSRGKASLESNLIKGYMAAVGKGYNQIKDELPEGIEVACRNAADSCTISGPAEMVQEYVKELESKGVFAKTVNVSNIAYHSRYIKPAAPRLLKYLKDVIPKPKLRSSKWISTSNTEDKWDTDLAKYCSAEYHTNNLLSSVLFEDGCKHIPSDAICIEIAPHGLLQAILKRSLGRDCTNISLTRRGTEDSLVYLLQAIGKLYMAGLQPQIAKLYPRLEFPVSKGTPSIHQLVYWDHEVDLGAAQTRAEKKVIYSVKSHLLKTAPDGLGYLINGENTYPVSLFLNLVWSVFATLKKLKTHECAVMFENVRIESPMAIHPSKSDDALITLQKGTGDFEINTTHLIARGTISVLPEFAIKVEDKETFDFETTYTLSKEDIYNELQRKGYDTGEKVQAIMLC</sequence>
<dbReference type="PANTHER" id="PTHR43775:SF23">
    <property type="entry name" value="FATTY ACID SYNTHASE 3"/>
    <property type="match status" value="1"/>
</dbReference>
<dbReference type="InterPro" id="IPR016035">
    <property type="entry name" value="Acyl_Trfase/lysoPLipase"/>
</dbReference>
<dbReference type="Gene3D" id="3.40.47.10">
    <property type="match status" value="1"/>
</dbReference>
<dbReference type="GO" id="GO:0004312">
    <property type="term" value="F:fatty acid synthase activity"/>
    <property type="evidence" value="ECO:0007669"/>
    <property type="project" value="TreeGrafter"/>
</dbReference>
<dbReference type="SUPFAM" id="SSF55048">
    <property type="entry name" value="Probable ACP-binding domain of malonyl-CoA ACP transacylase"/>
    <property type="match status" value="1"/>
</dbReference>
<dbReference type="Gene3D" id="3.10.129.110">
    <property type="entry name" value="Polyketide synthase dehydratase"/>
    <property type="match status" value="1"/>
</dbReference>
<reference evidence="2" key="1">
    <citation type="journal article" date="2024" name="Gigascience">
        <title>Chromosome-level genome of the poultry shaft louse Menopon gallinae provides insight into the host-switching and adaptive evolution of parasitic lice.</title>
        <authorList>
            <person name="Xu Y."/>
            <person name="Ma L."/>
            <person name="Liu S."/>
            <person name="Liang Y."/>
            <person name="Liu Q."/>
            <person name="He Z."/>
            <person name="Tian L."/>
            <person name="Duan Y."/>
            <person name="Cai W."/>
            <person name="Li H."/>
            <person name="Song F."/>
        </authorList>
    </citation>
    <scope>NUCLEOTIDE SEQUENCE</scope>
    <source>
        <strain evidence="2">Cailab_2023a</strain>
    </source>
</reference>
<dbReference type="PANTHER" id="PTHR43775">
    <property type="entry name" value="FATTY ACID SYNTHASE"/>
    <property type="match status" value="1"/>
</dbReference>
<dbReference type="EMBL" id="JARGDH010000002">
    <property type="protein sequence ID" value="KAL0276311.1"/>
    <property type="molecule type" value="Genomic_DNA"/>
</dbReference>
<dbReference type="Pfam" id="PF00698">
    <property type="entry name" value="Acyl_transf_1"/>
    <property type="match status" value="1"/>
</dbReference>
<dbReference type="SMART" id="SM00825">
    <property type="entry name" value="PKS_KS"/>
    <property type="match status" value="1"/>
</dbReference>
<dbReference type="InterPro" id="IPR050091">
    <property type="entry name" value="PKS_NRPS_Biosynth_Enz"/>
</dbReference>
<dbReference type="CDD" id="cd00833">
    <property type="entry name" value="PKS"/>
    <property type="match status" value="1"/>
</dbReference>
<dbReference type="InterPro" id="IPR014030">
    <property type="entry name" value="Ketoacyl_synth_N"/>
</dbReference>
<dbReference type="InterPro" id="IPR042104">
    <property type="entry name" value="PKS_dehydratase_sf"/>
</dbReference>
<dbReference type="Pfam" id="PF02801">
    <property type="entry name" value="Ketoacyl-synt_C"/>
    <property type="match status" value="1"/>
</dbReference>
<dbReference type="SUPFAM" id="SSF53901">
    <property type="entry name" value="Thiolase-like"/>
    <property type="match status" value="2"/>
</dbReference>
<protein>
    <recommendedName>
        <fullName evidence="1">Ketosynthase family 3 (KS3) domain-containing protein</fullName>
    </recommendedName>
</protein>
<accession>A0AAW2I3B9</accession>
<gene>
    <name evidence="2" type="ORF">PYX00_003906</name>
</gene>
<proteinExistence type="predicted"/>
<dbReference type="SMART" id="SM00827">
    <property type="entry name" value="PKS_AT"/>
    <property type="match status" value="1"/>
</dbReference>
<dbReference type="Gene3D" id="3.40.366.10">
    <property type="entry name" value="Malonyl-Coenzyme A Acyl Carrier Protein, domain 2"/>
    <property type="match status" value="1"/>
</dbReference>
<dbReference type="Pfam" id="PF00109">
    <property type="entry name" value="ketoacyl-synt"/>
    <property type="match status" value="1"/>
</dbReference>
<evidence type="ECO:0000259" key="1">
    <source>
        <dbReference type="PROSITE" id="PS52004"/>
    </source>
</evidence>
<comment type="caution">
    <text evidence="2">The sequence shown here is derived from an EMBL/GenBank/DDBJ whole genome shotgun (WGS) entry which is preliminary data.</text>
</comment>
<dbReference type="InterPro" id="IPR014031">
    <property type="entry name" value="Ketoacyl_synth_C"/>
</dbReference>
<dbReference type="PROSITE" id="PS52004">
    <property type="entry name" value="KS3_2"/>
    <property type="match status" value="1"/>
</dbReference>
<dbReference type="Pfam" id="PF16197">
    <property type="entry name" value="KAsynt_C_assoc"/>
    <property type="match status" value="1"/>
</dbReference>
<dbReference type="AlphaFoldDB" id="A0AAW2I3B9"/>
<evidence type="ECO:0000313" key="2">
    <source>
        <dbReference type="EMBL" id="KAL0276311.1"/>
    </source>
</evidence>
<dbReference type="Gene3D" id="3.30.70.3290">
    <property type="match status" value="1"/>
</dbReference>
<dbReference type="SUPFAM" id="SSF52151">
    <property type="entry name" value="FabD/lysophospholipase-like"/>
    <property type="match status" value="1"/>
</dbReference>
<dbReference type="InterPro" id="IPR014043">
    <property type="entry name" value="Acyl_transferase_dom"/>
</dbReference>
<name>A0AAW2I3B9_9NEOP</name>
<feature type="domain" description="Ketosynthase family 3 (KS3)" evidence="1">
    <location>
        <begin position="8"/>
        <end position="414"/>
    </location>
</feature>
<dbReference type="GO" id="GO:0006633">
    <property type="term" value="P:fatty acid biosynthetic process"/>
    <property type="evidence" value="ECO:0007669"/>
    <property type="project" value="TreeGrafter"/>
</dbReference>
<dbReference type="InterPro" id="IPR016039">
    <property type="entry name" value="Thiolase-like"/>
</dbReference>
<dbReference type="InterPro" id="IPR016036">
    <property type="entry name" value="Malonyl_transacylase_ACP-bd"/>
</dbReference>
<dbReference type="InterPro" id="IPR001227">
    <property type="entry name" value="Ac_transferase_dom_sf"/>
</dbReference>
<organism evidence="2">
    <name type="scientific">Menopon gallinae</name>
    <name type="common">poultry shaft louse</name>
    <dbReference type="NCBI Taxonomy" id="328185"/>
    <lineage>
        <taxon>Eukaryota</taxon>
        <taxon>Metazoa</taxon>
        <taxon>Ecdysozoa</taxon>
        <taxon>Arthropoda</taxon>
        <taxon>Hexapoda</taxon>
        <taxon>Insecta</taxon>
        <taxon>Pterygota</taxon>
        <taxon>Neoptera</taxon>
        <taxon>Paraneoptera</taxon>
        <taxon>Psocodea</taxon>
        <taxon>Troctomorpha</taxon>
        <taxon>Phthiraptera</taxon>
        <taxon>Amblycera</taxon>
        <taxon>Menoponidae</taxon>
        <taxon>Menopon</taxon>
    </lineage>
</organism>